<dbReference type="PANTHER" id="PTHR20855:SF3">
    <property type="entry name" value="LD03007P"/>
    <property type="match status" value="1"/>
</dbReference>
<reference evidence="7" key="1">
    <citation type="journal article" date="2014" name="Int. J. Syst. Evol. Microbiol.">
        <title>Complete genome sequence of Corynebacterium casei LMG S-19264T (=DSM 44701T), isolated from a smear-ripened cheese.</title>
        <authorList>
            <consortium name="US DOE Joint Genome Institute (JGI-PGF)"/>
            <person name="Walter F."/>
            <person name="Albersmeier A."/>
            <person name="Kalinowski J."/>
            <person name="Ruckert C."/>
        </authorList>
    </citation>
    <scope>NUCLEOTIDE SEQUENCE</scope>
    <source>
        <strain evidence="7">KCTC 42097</strain>
    </source>
</reference>
<feature type="transmembrane region" description="Helical" evidence="6">
    <location>
        <begin position="175"/>
        <end position="193"/>
    </location>
</feature>
<evidence type="ECO:0000313" key="7">
    <source>
        <dbReference type="EMBL" id="GHC76801.1"/>
    </source>
</evidence>
<keyword evidence="7" id="KW-0238">DNA-binding</keyword>
<dbReference type="GO" id="GO:0003677">
    <property type="term" value="F:DNA binding"/>
    <property type="evidence" value="ECO:0007669"/>
    <property type="project" value="UniProtKB-KW"/>
</dbReference>
<feature type="transmembrane region" description="Helical" evidence="6">
    <location>
        <begin position="93"/>
        <end position="109"/>
    </location>
</feature>
<dbReference type="GO" id="GO:0016020">
    <property type="term" value="C:membrane"/>
    <property type="evidence" value="ECO:0007669"/>
    <property type="project" value="UniProtKB-SubCell"/>
</dbReference>
<keyword evidence="5" id="KW-0479">Metal-binding</keyword>
<feature type="transmembrane region" description="Helical" evidence="6">
    <location>
        <begin position="147"/>
        <end position="169"/>
    </location>
</feature>
<feature type="binding site" evidence="5">
    <location>
        <position position="205"/>
    </location>
    <ligand>
        <name>Zn(2+)</name>
        <dbReference type="ChEBI" id="CHEBI:29105"/>
    </ligand>
</feature>
<dbReference type="PANTHER" id="PTHR20855">
    <property type="entry name" value="ADIPOR/PROGESTIN RECEPTOR-RELATED"/>
    <property type="match status" value="1"/>
</dbReference>
<name>A0A8J3DK89_9HYPH</name>
<keyword evidence="8" id="KW-1185">Reference proteome</keyword>
<comment type="caution">
    <text evidence="7">The sequence shown here is derived from an EMBL/GenBank/DDBJ whole genome shotgun (WGS) entry which is preliminary data.</text>
</comment>
<feature type="transmembrane region" description="Helical" evidence="6">
    <location>
        <begin position="58"/>
        <end position="81"/>
    </location>
</feature>
<evidence type="ECO:0000256" key="3">
    <source>
        <dbReference type="ARBA" id="ARBA00022989"/>
    </source>
</evidence>
<keyword evidence="5" id="KW-0862">Zinc</keyword>
<evidence type="ECO:0000256" key="4">
    <source>
        <dbReference type="ARBA" id="ARBA00023136"/>
    </source>
</evidence>
<protein>
    <submittedName>
        <fullName evidence="7">DNA-binding protein</fullName>
    </submittedName>
</protein>
<evidence type="ECO:0000256" key="5">
    <source>
        <dbReference type="PIRSR" id="PIRSR604254-1"/>
    </source>
</evidence>
<feature type="transmembrane region" description="Helical" evidence="6">
    <location>
        <begin position="28"/>
        <end position="52"/>
    </location>
</feature>
<dbReference type="EMBL" id="BMZO01000009">
    <property type="protein sequence ID" value="GHC76801.1"/>
    <property type="molecule type" value="Genomic_DNA"/>
</dbReference>
<accession>A0A8J3DK89</accession>
<comment type="subcellular location">
    <subcellularLocation>
        <location evidence="1">Membrane</location>
        <topology evidence="1">Multi-pass membrane protein</topology>
    </subcellularLocation>
</comment>
<evidence type="ECO:0000256" key="6">
    <source>
        <dbReference type="SAM" id="Phobius"/>
    </source>
</evidence>
<dbReference type="AlphaFoldDB" id="A0A8J3DK89"/>
<dbReference type="InterPro" id="IPR004254">
    <property type="entry name" value="AdipoR/HlyIII-related"/>
</dbReference>
<evidence type="ECO:0000313" key="8">
    <source>
        <dbReference type="Proteomes" id="UP000641137"/>
    </source>
</evidence>
<proteinExistence type="predicted"/>
<gene>
    <name evidence="7" type="ORF">GCM10010136_27840</name>
</gene>
<keyword evidence="4 6" id="KW-0472">Membrane</keyword>
<evidence type="ECO:0000256" key="1">
    <source>
        <dbReference type="ARBA" id="ARBA00004141"/>
    </source>
</evidence>
<evidence type="ECO:0000256" key="2">
    <source>
        <dbReference type="ARBA" id="ARBA00022692"/>
    </source>
</evidence>
<dbReference type="RefSeq" id="WP_189491336.1">
    <property type="nucleotide sequence ID" value="NZ_BMZO01000009.1"/>
</dbReference>
<keyword evidence="2 6" id="KW-0812">Transmembrane</keyword>
<dbReference type="GO" id="GO:0046872">
    <property type="term" value="F:metal ion binding"/>
    <property type="evidence" value="ECO:0007669"/>
    <property type="project" value="UniProtKB-KW"/>
</dbReference>
<reference evidence="7" key="2">
    <citation type="submission" date="2020-09" db="EMBL/GenBank/DDBJ databases">
        <authorList>
            <person name="Sun Q."/>
            <person name="Kim S."/>
        </authorList>
    </citation>
    <scope>NUCLEOTIDE SEQUENCE</scope>
    <source>
        <strain evidence="7">KCTC 42097</strain>
    </source>
</reference>
<organism evidence="7 8">
    <name type="scientific">Limoniibacter endophyticus</name>
    <dbReference type="NCBI Taxonomy" id="1565040"/>
    <lineage>
        <taxon>Bacteria</taxon>
        <taxon>Pseudomonadati</taxon>
        <taxon>Pseudomonadota</taxon>
        <taxon>Alphaproteobacteria</taxon>
        <taxon>Hyphomicrobiales</taxon>
        <taxon>Bartonellaceae</taxon>
        <taxon>Limoniibacter</taxon>
    </lineage>
</organism>
<dbReference type="Pfam" id="PF03006">
    <property type="entry name" value="HlyIII"/>
    <property type="match status" value="1"/>
</dbReference>
<feature type="transmembrane region" description="Helical" evidence="6">
    <location>
        <begin position="202"/>
        <end position="226"/>
    </location>
</feature>
<dbReference type="Proteomes" id="UP000641137">
    <property type="component" value="Unassembled WGS sequence"/>
</dbReference>
<sequence>MQESDVLSVSHPYSGRYDLTQGERIADIVVHCIGIALALAGGGALLALSWFSARPIEFAAAIVYLLSLLAVLGISCTYNALLPSPLKWVFRRADHAAIYLLIAGTYTPFITQLDDPVERSVMLLLIWGMAIIGVSMKLLLPGRFDRLAIVFYLLMGWSGIAMNSSFSAVLPTSTLMLIVAGGIVYSAGVIVYLRQDMKYQSALWHGFVVSAAVLHMGAIIDCLVISRWTPQVLPLIPSLV</sequence>
<feature type="transmembrane region" description="Helical" evidence="6">
    <location>
        <begin position="121"/>
        <end position="140"/>
    </location>
</feature>
<keyword evidence="3 6" id="KW-1133">Transmembrane helix</keyword>